<evidence type="ECO:0000313" key="3">
    <source>
        <dbReference type="Proteomes" id="UP001558652"/>
    </source>
</evidence>
<feature type="domain" description="DUF4485" evidence="1">
    <location>
        <begin position="84"/>
        <end position="143"/>
    </location>
</feature>
<organism evidence="2 3">
    <name type="scientific">Ranatra chinensis</name>
    <dbReference type="NCBI Taxonomy" id="642074"/>
    <lineage>
        <taxon>Eukaryota</taxon>
        <taxon>Metazoa</taxon>
        <taxon>Ecdysozoa</taxon>
        <taxon>Arthropoda</taxon>
        <taxon>Hexapoda</taxon>
        <taxon>Insecta</taxon>
        <taxon>Pterygota</taxon>
        <taxon>Neoptera</taxon>
        <taxon>Paraneoptera</taxon>
        <taxon>Hemiptera</taxon>
        <taxon>Heteroptera</taxon>
        <taxon>Panheteroptera</taxon>
        <taxon>Nepomorpha</taxon>
        <taxon>Nepidae</taxon>
        <taxon>Ranatrinae</taxon>
        <taxon>Ranatra</taxon>
    </lineage>
</organism>
<comment type="caution">
    <text evidence="2">The sequence shown here is derived from an EMBL/GenBank/DDBJ whole genome shotgun (WGS) entry which is preliminary data.</text>
</comment>
<gene>
    <name evidence="2" type="ORF">AAG570_007397</name>
</gene>
<proteinExistence type="predicted"/>
<dbReference type="Pfam" id="PF14846">
    <property type="entry name" value="DUF4485"/>
    <property type="match status" value="1"/>
</dbReference>
<name>A0ABD0XVQ8_9HEMI</name>
<dbReference type="EMBL" id="JBFDAA010000020">
    <property type="protein sequence ID" value="KAL1115367.1"/>
    <property type="molecule type" value="Genomic_DNA"/>
</dbReference>
<sequence>MAYGPGKDSVPEMTTKTRDMHEKLDTDFMYFLTNPHLQLRLLPSPQDRKNAQVGEQDNLYGLFVRLKTISESIGIEFITMGDDELIYFTDWLQRLVGWMPEDVASKRERNVYLSRLIQGIQEGVLTGIFAKPPQRGLLKPTKEVFDVMSLDKLMEVRNGDERIDPAWAEGGANGLGRWDDIFPGSQACFDRYESPYTQVEGDTVEDLHVETELDMRQLTSKSKDGRTYLATRTLPNGEGIFGYVAVSIGGGDSQWIDPDRRRKMILKPTRTYGIELEVQPKDIDRIQSVQSKIEETSVPYNASATVDRYKSGSVTNVWLLLSRRSRLPDTLGPIREIRSFWTLAFLRTVVCLSPDLTSPQDTLQRSFPHRRPLYGEKYVALYWHPSPIPWTPLAD</sequence>
<evidence type="ECO:0000259" key="1">
    <source>
        <dbReference type="Pfam" id="PF14846"/>
    </source>
</evidence>
<protein>
    <recommendedName>
        <fullName evidence="1">DUF4485 domain-containing protein</fullName>
    </recommendedName>
</protein>
<dbReference type="AlphaFoldDB" id="A0ABD0XVQ8"/>
<accession>A0ABD0XVQ8</accession>
<reference evidence="2 3" key="1">
    <citation type="submission" date="2024-07" db="EMBL/GenBank/DDBJ databases">
        <title>Chromosome-level genome assembly of the water stick insect Ranatra chinensis (Heteroptera: Nepidae).</title>
        <authorList>
            <person name="Liu X."/>
        </authorList>
    </citation>
    <scope>NUCLEOTIDE SEQUENCE [LARGE SCALE GENOMIC DNA]</scope>
    <source>
        <strain evidence="2">Cailab_2021Rc</strain>
        <tissue evidence="2">Muscle</tissue>
    </source>
</reference>
<evidence type="ECO:0000313" key="2">
    <source>
        <dbReference type="EMBL" id="KAL1115367.1"/>
    </source>
</evidence>
<dbReference type="InterPro" id="IPR027831">
    <property type="entry name" value="DUF4485"/>
</dbReference>
<dbReference type="Proteomes" id="UP001558652">
    <property type="component" value="Unassembled WGS sequence"/>
</dbReference>
<keyword evidence="3" id="KW-1185">Reference proteome</keyword>